<dbReference type="InterPro" id="IPR001245">
    <property type="entry name" value="Ser-Thr/Tyr_kinase_cat_dom"/>
</dbReference>
<dbReference type="PROSITE" id="PS00107">
    <property type="entry name" value="PROTEIN_KINASE_ATP"/>
    <property type="match status" value="1"/>
</dbReference>
<evidence type="ECO:0000256" key="20">
    <source>
        <dbReference type="PIRSR" id="PIRSR000615-1"/>
    </source>
</evidence>
<dbReference type="Proteomes" id="UP000694395">
    <property type="component" value="Chromosome 20"/>
</dbReference>
<dbReference type="GO" id="GO:0004714">
    <property type="term" value="F:transmembrane receptor protein tyrosine kinase activity"/>
    <property type="evidence" value="ECO:0007669"/>
    <property type="project" value="UniProtKB-EC"/>
</dbReference>
<dbReference type="InterPro" id="IPR036116">
    <property type="entry name" value="FN3_sf"/>
</dbReference>
<keyword evidence="4" id="KW-1003">Cell membrane</keyword>
<keyword evidence="15" id="KW-1015">Disulfide bond</keyword>
<evidence type="ECO:0000256" key="11">
    <source>
        <dbReference type="ARBA" id="ARBA00022840"/>
    </source>
</evidence>
<dbReference type="InterPro" id="IPR003599">
    <property type="entry name" value="Ig_sub"/>
</dbReference>
<dbReference type="PANTHER" id="PTHR24416:SF257">
    <property type="entry name" value="TYROSINE-PROTEIN KINASE MER"/>
    <property type="match status" value="1"/>
</dbReference>
<keyword evidence="22" id="KW-0460">Magnesium</keyword>
<evidence type="ECO:0000256" key="1">
    <source>
        <dbReference type="ARBA" id="ARBA00004251"/>
    </source>
</evidence>
<protein>
    <recommendedName>
        <fullName evidence="3">receptor protein-tyrosine kinase</fullName>
        <ecNumber evidence="3">2.7.10.1</ecNumber>
    </recommendedName>
</protein>
<dbReference type="SMART" id="SM00219">
    <property type="entry name" value="TyrKc"/>
    <property type="match status" value="1"/>
</dbReference>
<dbReference type="GO" id="GO:0016477">
    <property type="term" value="P:cell migration"/>
    <property type="evidence" value="ECO:0007669"/>
    <property type="project" value="TreeGrafter"/>
</dbReference>
<reference evidence="27" key="1">
    <citation type="submission" date="2020-07" db="EMBL/GenBank/DDBJ databases">
        <title>A long reads based de novo assembly of the rainbow trout Arlee double haploid line genome.</title>
        <authorList>
            <person name="Gao G."/>
            <person name="Palti Y."/>
        </authorList>
    </citation>
    <scope>NUCLEOTIDE SEQUENCE [LARGE SCALE GENOMIC DNA]</scope>
</reference>
<evidence type="ECO:0000259" key="25">
    <source>
        <dbReference type="PROSITE" id="PS50835"/>
    </source>
</evidence>
<evidence type="ECO:0000256" key="15">
    <source>
        <dbReference type="ARBA" id="ARBA00023157"/>
    </source>
</evidence>
<evidence type="ECO:0000259" key="26">
    <source>
        <dbReference type="PROSITE" id="PS50853"/>
    </source>
</evidence>
<comment type="similarity">
    <text evidence="2">Belongs to the protein kinase superfamily. CAMK Ser/Thr protein kinase family.</text>
</comment>
<keyword evidence="11 21" id="KW-0067">ATP-binding</keyword>
<dbReference type="AlphaFoldDB" id="A0A8L0DWC1"/>
<comment type="subcellular location">
    <subcellularLocation>
        <location evidence="1">Cell membrane</location>
        <topology evidence="1">Single-pass type I membrane protein</topology>
    </subcellularLocation>
</comment>
<dbReference type="Gene3D" id="2.60.40.10">
    <property type="entry name" value="Immunoglobulins"/>
    <property type="match status" value="4"/>
</dbReference>
<evidence type="ECO:0000256" key="21">
    <source>
        <dbReference type="PIRSR" id="PIRSR000615-2"/>
    </source>
</evidence>
<feature type="domain" description="Ig-like" evidence="25">
    <location>
        <begin position="1"/>
        <end position="94"/>
    </location>
</feature>
<keyword evidence="14" id="KW-0829">Tyrosine-protein kinase</keyword>
<evidence type="ECO:0000256" key="5">
    <source>
        <dbReference type="ARBA" id="ARBA00022553"/>
    </source>
</evidence>
<dbReference type="PANTHER" id="PTHR24416">
    <property type="entry name" value="TYROSINE-PROTEIN KINASE RECEPTOR"/>
    <property type="match status" value="1"/>
</dbReference>
<dbReference type="InterPro" id="IPR013783">
    <property type="entry name" value="Ig-like_fold"/>
</dbReference>
<feature type="domain" description="Protein kinase" evidence="24">
    <location>
        <begin position="377"/>
        <end position="683"/>
    </location>
</feature>
<dbReference type="Gene3D" id="1.10.510.10">
    <property type="entry name" value="Transferase(Phosphotransferase) domain 1"/>
    <property type="match status" value="1"/>
</dbReference>
<organism evidence="27 28">
    <name type="scientific">Oncorhynchus mykiss</name>
    <name type="common">Rainbow trout</name>
    <name type="synonym">Salmo gairdneri</name>
    <dbReference type="NCBI Taxonomy" id="8022"/>
    <lineage>
        <taxon>Eukaryota</taxon>
        <taxon>Metazoa</taxon>
        <taxon>Chordata</taxon>
        <taxon>Craniata</taxon>
        <taxon>Vertebrata</taxon>
        <taxon>Euteleostomi</taxon>
        <taxon>Actinopterygii</taxon>
        <taxon>Neopterygii</taxon>
        <taxon>Teleostei</taxon>
        <taxon>Protacanthopterygii</taxon>
        <taxon>Salmoniformes</taxon>
        <taxon>Salmonidae</taxon>
        <taxon>Salmoninae</taxon>
        <taxon>Oncorhynchus</taxon>
    </lineage>
</organism>
<dbReference type="Pfam" id="PF13927">
    <property type="entry name" value="Ig_3"/>
    <property type="match status" value="1"/>
</dbReference>
<keyword evidence="12" id="KW-1133">Transmembrane helix</keyword>
<dbReference type="CDD" id="cd00096">
    <property type="entry name" value="Ig"/>
    <property type="match status" value="1"/>
</dbReference>
<dbReference type="Pfam" id="PF00047">
    <property type="entry name" value="ig"/>
    <property type="match status" value="1"/>
</dbReference>
<dbReference type="GO" id="GO:0006909">
    <property type="term" value="P:phagocytosis"/>
    <property type="evidence" value="ECO:0007669"/>
    <property type="project" value="TreeGrafter"/>
</dbReference>
<evidence type="ECO:0000256" key="7">
    <source>
        <dbReference type="ARBA" id="ARBA00022692"/>
    </source>
</evidence>
<dbReference type="InterPro" id="IPR011009">
    <property type="entry name" value="Kinase-like_dom_sf"/>
</dbReference>
<dbReference type="PROSITE" id="PS50011">
    <property type="entry name" value="PROTEIN_KINASE_DOM"/>
    <property type="match status" value="1"/>
</dbReference>
<dbReference type="EC" id="2.7.10.1" evidence="3"/>
<dbReference type="GO" id="GO:0005886">
    <property type="term" value="C:plasma membrane"/>
    <property type="evidence" value="ECO:0007669"/>
    <property type="project" value="UniProtKB-SubCell"/>
</dbReference>
<feature type="binding site" evidence="21">
    <location>
        <position position="517"/>
    </location>
    <ligand>
        <name>ATP</name>
        <dbReference type="ChEBI" id="CHEBI:30616"/>
    </ligand>
</feature>
<keyword evidence="8" id="KW-0677">Repeat</keyword>
<dbReference type="Gene3D" id="3.30.200.20">
    <property type="entry name" value="Phosphorylase Kinase, domain 1"/>
    <property type="match status" value="1"/>
</dbReference>
<evidence type="ECO:0000256" key="23">
    <source>
        <dbReference type="PROSITE-ProRule" id="PRU10141"/>
    </source>
</evidence>
<name>A0A8L0DWC1_ONCMY</name>
<dbReference type="InterPro" id="IPR000719">
    <property type="entry name" value="Prot_kinase_dom"/>
</dbReference>
<dbReference type="FunFam" id="3.30.200.20:FF:000111">
    <property type="entry name" value="Tyrosine-protein kinase receptor TYRO3"/>
    <property type="match status" value="1"/>
</dbReference>
<feature type="active site" description="Proton acceptor" evidence="20">
    <location>
        <position position="513"/>
    </location>
</feature>
<dbReference type="SUPFAM" id="SSF49265">
    <property type="entry name" value="Fibronectin type III"/>
    <property type="match status" value="1"/>
</dbReference>
<dbReference type="GO" id="GO:0005524">
    <property type="term" value="F:ATP binding"/>
    <property type="evidence" value="ECO:0007669"/>
    <property type="project" value="UniProtKB-UniRule"/>
</dbReference>
<dbReference type="GeneTree" id="ENSGT00940000155669"/>
<evidence type="ECO:0000256" key="4">
    <source>
        <dbReference type="ARBA" id="ARBA00022475"/>
    </source>
</evidence>
<feature type="domain" description="Fibronectin type-III" evidence="26">
    <location>
        <begin position="196"/>
        <end position="293"/>
    </location>
</feature>
<dbReference type="PROSITE" id="PS50853">
    <property type="entry name" value="FN3"/>
    <property type="match status" value="1"/>
</dbReference>
<dbReference type="InterPro" id="IPR017441">
    <property type="entry name" value="Protein_kinase_ATP_BS"/>
</dbReference>
<dbReference type="PROSITE" id="PS50835">
    <property type="entry name" value="IG_LIKE"/>
    <property type="match status" value="2"/>
</dbReference>
<evidence type="ECO:0000256" key="6">
    <source>
        <dbReference type="ARBA" id="ARBA00022679"/>
    </source>
</evidence>
<dbReference type="FunFam" id="2.60.40.10:FF:000296">
    <property type="entry name" value="Tyrosine-protein kinase receptor TYRO3"/>
    <property type="match status" value="1"/>
</dbReference>
<evidence type="ECO:0000256" key="18">
    <source>
        <dbReference type="ARBA" id="ARBA00023319"/>
    </source>
</evidence>
<evidence type="ECO:0000256" key="13">
    <source>
        <dbReference type="ARBA" id="ARBA00023136"/>
    </source>
</evidence>
<keyword evidence="9 21" id="KW-0547">Nucleotide-binding</keyword>
<dbReference type="InterPro" id="IPR008266">
    <property type="entry name" value="Tyr_kinase_AS"/>
</dbReference>
<evidence type="ECO:0000313" key="27">
    <source>
        <dbReference type="Ensembl" id="ENSOMYP00000143579.1"/>
    </source>
</evidence>
<keyword evidence="18" id="KW-0393">Immunoglobulin domain</keyword>
<sequence length="683" mass="76795">SRFKSTVGSVHLSEGHEAKFNCSIDIPDANLDLTVLWWKNNMELAENLQVVINELQTVTHGVMTLLSTVSITHVQRADSGDYRCRLRVSDIEIESQPIIIQVEGLPTFTRQPDDRNVTRNRPFNLSCEAVGPPNPIRIHWLRNGVRVIGYITSSPSNYTVPGERDTYMHFSCEAHNQKGVTTSREANVNVKVLPAPVSEVTVIQRESNKLVLRWTPGHDGFSPLTTCQIRVKEVSRRRGEVRLARIINTTAPPFQSDVPGLQAMTWYNMSVSCSNELGHSPVSTWVQSNTTEGVPSVYPRNVTVMLNESLLVIRWKDPPQDRVNGILTGYDVIVTYGTRVNKVTLFSPLALFLVGNLGVSDELQAKLQDFMIMRNLLSIGKVLGEGEFGSVVEGHLKQLDGTSEKVAVKTMKLDNFSQREIEEFLNEAACMKDFDHPNVIRLLGVCLEAGSGHFPKPMVILPFMRYGDLHSFLLRSRLGDSPLFLPTQTLLKFMIDIAMGMEYLSGRNFLHRDLAARNCMLRDDMTVCVADFGLSKKIYSGDYYRQGRIAKMPVKWIAVESLADRVFTVKSDVVWREMKSTVIQVFSSLSEKLNSQPVKFSPQLSALEKLLDSLTEFSTKSRVTAGQLNGYPDFLLFNPTYIYIVLQSITLPNLHVHITSINHPNYLVPQYTDAVHSLYIACI</sequence>
<dbReference type="PROSITE" id="PS00109">
    <property type="entry name" value="PROTEIN_KINASE_TYR"/>
    <property type="match status" value="1"/>
</dbReference>
<dbReference type="InterPro" id="IPR036179">
    <property type="entry name" value="Ig-like_dom_sf"/>
</dbReference>
<dbReference type="GO" id="GO:0007169">
    <property type="term" value="P:cell surface receptor protein tyrosine kinase signaling pathway"/>
    <property type="evidence" value="ECO:0007669"/>
    <property type="project" value="TreeGrafter"/>
</dbReference>
<reference evidence="27" key="2">
    <citation type="submission" date="2025-08" db="UniProtKB">
        <authorList>
            <consortium name="Ensembl"/>
        </authorList>
    </citation>
    <scope>IDENTIFICATION</scope>
</reference>
<keyword evidence="13" id="KW-0472">Membrane</keyword>
<keyword evidence="10" id="KW-0418">Kinase</keyword>
<dbReference type="InterPro" id="IPR013151">
    <property type="entry name" value="Immunoglobulin_dom"/>
</dbReference>
<dbReference type="SUPFAM" id="SSF48726">
    <property type="entry name" value="Immunoglobulin"/>
    <property type="match status" value="2"/>
</dbReference>
<reference evidence="27" key="3">
    <citation type="submission" date="2025-09" db="UniProtKB">
        <authorList>
            <consortium name="Ensembl"/>
        </authorList>
    </citation>
    <scope>IDENTIFICATION</scope>
</reference>
<evidence type="ECO:0000256" key="22">
    <source>
        <dbReference type="PIRSR" id="PIRSR000615-3"/>
    </source>
</evidence>
<dbReference type="GO" id="GO:0043235">
    <property type="term" value="C:receptor complex"/>
    <property type="evidence" value="ECO:0007669"/>
    <property type="project" value="TreeGrafter"/>
</dbReference>
<evidence type="ECO:0000313" key="28">
    <source>
        <dbReference type="Proteomes" id="UP000694395"/>
    </source>
</evidence>
<evidence type="ECO:0000256" key="3">
    <source>
        <dbReference type="ARBA" id="ARBA00011902"/>
    </source>
</evidence>
<dbReference type="GO" id="GO:0007399">
    <property type="term" value="P:nervous system development"/>
    <property type="evidence" value="ECO:0007669"/>
    <property type="project" value="TreeGrafter"/>
</dbReference>
<evidence type="ECO:0000256" key="10">
    <source>
        <dbReference type="ARBA" id="ARBA00022777"/>
    </source>
</evidence>
<keyword evidence="5" id="KW-0597">Phosphoprotein</keyword>
<comment type="catalytic activity">
    <reaction evidence="19">
        <text>L-tyrosyl-[protein] + ATP = O-phospho-L-tyrosyl-[protein] + ADP + H(+)</text>
        <dbReference type="Rhea" id="RHEA:10596"/>
        <dbReference type="Rhea" id="RHEA-COMP:10136"/>
        <dbReference type="Rhea" id="RHEA-COMP:20101"/>
        <dbReference type="ChEBI" id="CHEBI:15378"/>
        <dbReference type="ChEBI" id="CHEBI:30616"/>
        <dbReference type="ChEBI" id="CHEBI:46858"/>
        <dbReference type="ChEBI" id="CHEBI:61978"/>
        <dbReference type="ChEBI" id="CHEBI:456216"/>
        <dbReference type="EC" id="2.7.10.1"/>
    </reaction>
</comment>
<evidence type="ECO:0000259" key="24">
    <source>
        <dbReference type="PROSITE" id="PS50011"/>
    </source>
</evidence>
<accession>A0A8L0DWC1</accession>
<dbReference type="GO" id="GO:0046872">
    <property type="term" value="F:metal ion binding"/>
    <property type="evidence" value="ECO:0007669"/>
    <property type="project" value="UniProtKB-KW"/>
</dbReference>
<evidence type="ECO:0000256" key="17">
    <source>
        <dbReference type="ARBA" id="ARBA00023180"/>
    </source>
</evidence>
<dbReference type="Ensembl" id="ENSOMYT00000151916.1">
    <property type="protein sequence ID" value="ENSOMYP00000143579.1"/>
    <property type="gene ID" value="ENSOMYG00000028465.2"/>
</dbReference>
<keyword evidence="22" id="KW-0479">Metal-binding</keyword>
<dbReference type="InterPro" id="IPR007110">
    <property type="entry name" value="Ig-like_dom"/>
</dbReference>
<dbReference type="SMART" id="SM00409">
    <property type="entry name" value="IG"/>
    <property type="match status" value="2"/>
</dbReference>
<feature type="binding site" evidence="22">
    <location>
        <position position="518"/>
    </location>
    <ligand>
        <name>Mg(2+)</name>
        <dbReference type="ChEBI" id="CHEBI:18420"/>
    </ligand>
</feature>
<dbReference type="InterPro" id="IPR003961">
    <property type="entry name" value="FN3_dom"/>
</dbReference>
<dbReference type="InterPro" id="IPR020635">
    <property type="entry name" value="Tyr_kinase_cat_dom"/>
</dbReference>
<dbReference type="PIRSF" id="PIRSF000615">
    <property type="entry name" value="TyrPK_CSF1-R"/>
    <property type="match status" value="1"/>
</dbReference>
<feature type="binding site" evidence="23">
    <location>
        <position position="409"/>
    </location>
    <ligand>
        <name>ATP</name>
        <dbReference type="ChEBI" id="CHEBI:30616"/>
    </ligand>
</feature>
<dbReference type="SUPFAM" id="SSF56112">
    <property type="entry name" value="Protein kinase-like (PK-like)"/>
    <property type="match status" value="1"/>
</dbReference>
<proteinExistence type="inferred from homology"/>
<feature type="domain" description="Ig-like" evidence="25">
    <location>
        <begin position="106"/>
        <end position="189"/>
    </location>
</feature>
<dbReference type="CDD" id="cd00063">
    <property type="entry name" value="FN3"/>
    <property type="match status" value="1"/>
</dbReference>
<keyword evidence="28" id="KW-1185">Reference proteome</keyword>
<dbReference type="Pfam" id="PF00041">
    <property type="entry name" value="fn3"/>
    <property type="match status" value="1"/>
</dbReference>
<keyword evidence="16" id="KW-0675">Receptor</keyword>
<keyword evidence="17" id="KW-0325">Glycoprotein</keyword>
<evidence type="ECO:0000256" key="9">
    <source>
        <dbReference type="ARBA" id="ARBA00022741"/>
    </source>
</evidence>
<evidence type="ECO:0000256" key="2">
    <source>
        <dbReference type="ARBA" id="ARBA00006692"/>
    </source>
</evidence>
<evidence type="ECO:0000256" key="12">
    <source>
        <dbReference type="ARBA" id="ARBA00022989"/>
    </source>
</evidence>
<dbReference type="InterPro" id="IPR050122">
    <property type="entry name" value="RTK"/>
</dbReference>
<keyword evidence="6" id="KW-0808">Transferase</keyword>
<dbReference type="SMART" id="SM00060">
    <property type="entry name" value="FN3"/>
    <property type="match status" value="1"/>
</dbReference>
<dbReference type="PRINTS" id="PR00109">
    <property type="entry name" value="TYRKINASE"/>
</dbReference>
<dbReference type="Pfam" id="PF07714">
    <property type="entry name" value="PK_Tyr_Ser-Thr"/>
    <property type="match status" value="1"/>
</dbReference>
<evidence type="ECO:0000256" key="14">
    <source>
        <dbReference type="ARBA" id="ARBA00023137"/>
    </source>
</evidence>
<feature type="binding site" evidence="22">
    <location>
        <position position="531"/>
    </location>
    <ligand>
        <name>Mg(2+)</name>
        <dbReference type="ChEBI" id="CHEBI:18420"/>
    </ligand>
</feature>
<evidence type="ECO:0000256" key="19">
    <source>
        <dbReference type="ARBA" id="ARBA00051243"/>
    </source>
</evidence>
<evidence type="ECO:0000256" key="8">
    <source>
        <dbReference type="ARBA" id="ARBA00022737"/>
    </source>
</evidence>
<evidence type="ECO:0000256" key="16">
    <source>
        <dbReference type="ARBA" id="ARBA00023170"/>
    </source>
</evidence>
<keyword evidence="7" id="KW-0812">Transmembrane</keyword>